<name>A0ABW6PKI9_9NOCA</name>
<organism evidence="1 2">
    <name type="scientific">Nocardia thailandica</name>
    <dbReference type="NCBI Taxonomy" id="257275"/>
    <lineage>
        <taxon>Bacteria</taxon>
        <taxon>Bacillati</taxon>
        <taxon>Actinomycetota</taxon>
        <taxon>Actinomycetes</taxon>
        <taxon>Mycobacteriales</taxon>
        <taxon>Nocardiaceae</taxon>
        <taxon>Nocardia</taxon>
    </lineage>
</organism>
<protein>
    <recommendedName>
        <fullName evidence="3">ABC-type glycine betaine transport system substrate-binding domain-containing protein</fullName>
    </recommendedName>
</protein>
<dbReference type="SUPFAM" id="SSF53850">
    <property type="entry name" value="Periplasmic binding protein-like II"/>
    <property type="match status" value="1"/>
</dbReference>
<dbReference type="EMBL" id="JBIAMX010000004">
    <property type="protein sequence ID" value="MFF0542914.1"/>
    <property type="molecule type" value="Genomic_DNA"/>
</dbReference>
<keyword evidence="2" id="KW-1185">Reference proteome</keyword>
<evidence type="ECO:0000313" key="1">
    <source>
        <dbReference type="EMBL" id="MFF0542914.1"/>
    </source>
</evidence>
<sequence>MADLAPRCAGYTAGYADLPGLAADPLGLRIDGCEFAASVRFPDAAELRKALRDGQVQAGVVAGPPALAGPAAEGLTVLGDSAYAVRAQNVLALYHSGVFDRVESRKLNYVSGELTTDGLVELIRAVDAGTPAEVAARTWLDAHAL</sequence>
<dbReference type="Proteomes" id="UP001601444">
    <property type="component" value="Unassembled WGS sequence"/>
</dbReference>
<accession>A0ABW6PKI9</accession>
<evidence type="ECO:0008006" key="3">
    <source>
        <dbReference type="Google" id="ProtNLM"/>
    </source>
</evidence>
<gene>
    <name evidence="1" type="ORF">ACFYTF_08750</name>
</gene>
<dbReference type="RefSeq" id="WP_387699642.1">
    <property type="nucleotide sequence ID" value="NZ_JBIAMX010000004.1"/>
</dbReference>
<evidence type="ECO:0000313" key="2">
    <source>
        <dbReference type="Proteomes" id="UP001601444"/>
    </source>
</evidence>
<comment type="caution">
    <text evidence="1">The sequence shown here is derived from an EMBL/GenBank/DDBJ whole genome shotgun (WGS) entry which is preliminary data.</text>
</comment>
<reference evidence="1 2" key="1">
    <citation type="submission" date="2024-10" db="EMBL/GenBank/DDBJ databases">
        <title>The Natural Products Discovery Center: Release of the First 8490 Sequenced Strains for Exploring Actinobacteria Biosynthetic Diversity.</title>
        <authorList>
            <person name="Kalkreuter E."/>
            <person name="Kautsar S.A."/>
            <person name="Yang D."/>
            <person name="Bader C.D."/>
            <person name="Teijaro C.N."/>
            <person name="Fluegel L."/>
            <person name="Davis C.M."/>
            <person name="Simpson J.R."/>
            <person name="Lauterbach L."/>
            <person name="Steele A.D."/>
            <person name="Gui C."/>
            <person name="Meng S."/>
            <person name="Li G."/>
            <person name="Viehrig K."/>
            <person name="Ye F."/>
            <person name="Su P."/>
            <person name="Kiefer A.F."/>
            <person name="Nichols A."/>
            <person name="Cepeda A.J."/>
            <person name="Yan W."/>
            <person name="Fan B."/>
            <person name="Jiang Y."/>
            <person name="Adhikari A."/>
            <person name="Zheng C.-J."/>
            <person name="Schuster L."/>
            <person name="Cowan T.M."/>
            <person name="Smanski M.J."/>
            <person name="Chevrette M.G."/>
            <person name="De Carvalho L.P.S."/>
            <person name="Shen B."/>
        </authorList>
    </citation>
    <scope>NUCLEOTIDE SEQUENCE [LARGE SCALE GENOMIC DNA]</scope>
    <source>
        <strain evidence="1 2">NPDC004045</strain>
    </source>
</reference>
<proteinExistence type="predicted"/>